<evidence type="ECO:0000313" key="2">
    <source>
        <dbReference type="Proteomes" id="UP000076079"/>
    </source>
</evidence>
<keyword evidence="2" id="KW-1185">Reference proteome</keyword>
<protein>
    <recommendedName>
        <fullName evidence="3">Glycosyl transferase family 2</fullName>
    </recommendedName>
</protein>
<dbReference type="EMBL" id="CP015136">
    <property type="protein sequence ID" value="AMY10079.1"/>
    <property type="molecule type" value="Genomic_DNA"/>
</dbReference>
<dbReference type="AlphaFoldDB" id="A0A143PQJ8"/>
<reference evidence="1 2" key="1">
    <citation type="journal article" date="2016" name="Genome Announc.">
        <title>First Complete Genome Sequence of a Subdivision 6 Acidobacterium Strain.</title>
        <authorList>
            <person name="Huang S."/>
            <person name="Vieira S."/>
            <person name="Bunk B."/>
            <person name="Riedel T."/>
            <person name="Sproer C."/>
            <person name="Overmann J."/>
        </authorList>
    </citation>
    <scope>NUCLEOTIDE SEQUENCE [LARGE SCALE GENOMIC DNA]</scope>
    <source>
        <strain evidence="2">DSM 100886 HEG_-6_39</strain>
    </source>
</reference>
<sequence length="265" mass="31390">MRLSLYTSVRNVVRMDFPVREMLQHHLPLADEIIVNEGHSDDGTLELVSSIDPKIKVFRHAWDDTPSPAWWARFSDDARRHCTGDWCLKLDCDEFIPEWEFARLHEQIRTASEDILPVKFTNFYGNYRVYHAAPEKIRWITHKWILHRNRPDVHYVGDGSSAQIGEQPWPAVRSDALTLHHFGAVRDAAQMRKKWREDGLRKQNRRGPWIPQFIYNFRPHDWFDADFIDDLATYEGPFIGPVREAPDRFTKDNLRLFHHLKQLGR</sequence>
<dbReference type="Proteomes" id="UP000076079">
    <property type="component" value="Chromosome"/>
</dbReference>
<reference evidence="2" key="2">
    <citation type="submission" date="2016-04" db="EMBL/GenBank/DDBJ databases">
        <title>First Complete Genome Sequence of a Subdivision 6 Acidobacterium.</title>
        <authorList>
            <person name="Huang S."/>
            <person name="Vieira S."/>
            <person name="Bunk B."/>
            <person name="Riedel T."/>
            <person name="Sproeer C."/>
            <person name="Overmann J."/>
        </authorList>
    </citation>
    <scope>NUCLEOTIDE SEQUENCE [LARGE SCALE GENOMIC DNA]</scope>
    <source>
        <strain evidence="2">DSM 100886 HEG_-6_39</strain>
    </source>
</reference>
<dbReference type="SUPFAM" id="SSF53448">
    <property type="entry name" value="Nucleotide-diphospho-sugar transferases"/>
    <property type="match status" value="1"/>
</dbReference>
<gene>
    <name evidence="1" type="ORF">LuPra_03307</name>
</gene>
<dbReference type="InterPro" id="IPR029044">
    <property type="entry name" value="Nucleotide-diphossugar_trans"/>
</dbReference>
<dbReference type="Gene3D" id="3.90.550.10">
    <property type="entry name" value="Spore Coat Polysaccharide Biosynthesis Protein SpsA, Chain A"/>
    <property type="match status" value="1"/>
</dbReference>
<accession>A0A143PQJ8</accession>
<organism evidence="1 2">
    <name type="scientific">Luteitalea pratensis</name>
    <dbReference type="NCBI Taxonomy" id="1855912"/>
    <lineage>
        <taxon>Bacteria</taxon>
        <taxon>Pseudomonadati</taxon>
        <taxon>Acidobacteriota</taxon>
        <taxon>Vicinamibacteria</taxon>
        <taxon>Vicinamibacterales</taxon>
        <taxon>Vicinamibacteraceae</taxon>
        <taxon>Luteitalea</taxon>
    </lineage>
</organism>
<dbReference type="KEGG" id="abac:LuPra_03307"/>
<evidence type="ECO:0008006" key="3">
    <source>
        <dbReference type="Google" id="ProtNLM"/>
    </source>
</evidence>
<dbReference type="Pfam" id="PF13704">
    <property type="entry name" value="Glyco_tranf_2_4"/>
    <property type="match status" value="1"/>
</dbReference>
<name>A0A143PQJ8_LUTPR</name>
<evidence type="ECO:0000313" key="1">
    <source>
        <dbReference type="EMBL" id="AMY10079.1"/>
    </source>
</evidence>
<dbReference type="STRING" id="1855912.LuPra_03307"/>
<proteinExistence type="predicted"/>